<dbReference type="PRINTS" id="PR00038">
    <property type="entry name" value="HTHLUXR"/>
</dbReference>
<dbReference type="RefSeq" id="WP_270685875.1">
    <property type="nucleotide sequence ID" value="NZ_JAQFWQ010000029.1"/>
</dbReference>
<dbReference type="PANTHER" id="PTHR43214">
    <property type="entry name" value="TWO-COMPONENT RESPONSE REGULATOR"/>
    <property type="match status" value="1"/>
</dbReference>
<dbReference type="PROSITE" id="PS50043">
    <property type="entry name" value="HTH_LUXR_2"/>
    <property type="match status" value="1"/>
</dbReference>
<dbReference type="Pfam" id="PF00196">
    <property type="entry name" value="GerE"/>
    <property type="match status" value="1"/>
</dbReference>
<dbReference type="SMART" id="SM00421">
    <property type="entry name" value="HTH_LUXR"/>
    <property type="match status" value="1"/>
</dbReference>
<sequence>MSSDQESGSHASLTTTATGLFTLSPTPSGGSDLPALAGLTDRARWLLNACTILEQPFTAEQLAAVLGASPPDVLPVLHEVLQAGALVDEGGRFRFRSDRLRARLSGALTIGVREALRSAARGGGTGPGPDPAIDTLLTLTEEMKATAPRTAADLTVHLLSLLPADDRRRPGLGAQAVRLLALSGRSAEGTRLGDELLQSPLPPTASGEVYLALADTAYMHGHADDAVAYSAKALALPGLPPQTLARIRSIRAHGLLDTAPGEEAVHDADALSCRAVDGAARTGDLVSLVCGYSSRCRSSLELGDIEASVRFGTTAVRIADESGGQAGHRHPRLWLAAAYTAADRTAEALDTLTADREELERFGTSWSQPLWHLRLAELAVRSGDLDQARLEAELGARALGGRRGSPHGVRLELVHAAVALHRGDLERAGGHIADAEAGAASGRFSPPADLPWLRAQHTEAVAGPGGALAQIAETARDRGRLRRLLVRHPDAAARIAVWARGHGPHGLAEAVAAQARALADRNPQVELFTAAALHAEGVVGGSAASLRDAVEAYARGSRVLAMAGAVYDLAALETGAAGAAPRTGAAPAGTAALVEEAVAATAAVGAEAQGARLRPLLELLRAEADASGPDPSGLTGSEMRVARLVAEGLTNREVAARLHLSPHTVDSHLRHSFTKLDISSRVELTRWVLANDGNARARLRPAAPEGGLGANAG</sequence>
<dbReference type="CDD" id="cd06170">
    <property type="entry name" value="LuxR_C_like"/>
    <property type="match status" value="1"/>
</dbReference>
<comment type="caution">
    <text evidence="3">The sequence shown here is derived from an EMBL/GenBank/DDBJ whole genome shotgun (WGS) entry which is preliminary data.</text>
</comment>
<protein>
    <submittedName>
        <fullName evidence="3">LuxR C-terminal-related transcriptional regulator</fullName>
    </submittedName>
</protein>
<dbReference type="PROSITE" id="PS00622">
    <property type="entry name" value="HTH_LUXR_1"/>
    <property type="match status" value="1"/>
</dbReference>
<organism evidence="3 4">
    <name type="scientific">Nocardiopsis endophytica</name>
    <dbReference type="NCBI Taxonomy" id="3018445"/>
    <lineage>
        <taxon>Bacteria</taxon>
        <taxon>Bacillati</taxon>
        <taxon>Actinomycetota</taxon>
        <taxon>Actinomycetes</taxon>
        <taxon>Streptosporangiales</taxon>
        <taxon>Nocardiopsidaceae</taxon>
        <taxon>Nocardiopsis</taxon>
    </lineage>
</organism>
<keyword evidence="4" id="KW-1185">Reference proteome</keyword>
<evidence type="ECO:0000313" key="4">
    <source>
        <dbReference type="Proteomes" id="UP001527866"/>
    </source>
</evidence>
<dbReference type="InterPro" id="IPR016032">
    <property type="entry name" value="Sig_transdc_resp-reg_C-effctor"/>
</dbReference>
<feature type="domain" description="HTH luxR-type" evidence="2">
    <location>
        <begin position="627"/>
        <end position="692"/>
    </location>
</feature>
<dbReference type="SUPFAM" id="SSF48452">
    <property type="entry name" value="TPR-like"/>
    <property type="match status" value="1"/>
</dbReference>
<dbReference type="InterPro" id="IPR000792">
    <property type="entry name" value="Tscrpt_reg_LuxR_C"/>
</dbReference>
<evidence type="ECO:0000259" key="2">
    <source>
        <dbReference type="PROSITE" id="PS50043"/>
    </source>
</evidence>
<dbReference type="SUPFAM" id="SSF46894">
    <property type="entry name" value="C-terminal effector domain of the bipartite response regulators"/>
    <property type="match status" value="1"/>
</dbReference>
<dbReference type="InterPro" id="IPR011990">
    <property type="entry name" value="TPR-like_helical_dom_sf"/>
</dbReference>
<reference evidence="3 4" key="1">
    <citation type="submission" date="2023-01" db="EMBL/GenBank/DDBJ databases">
        <title>Draft genome sequence of Nocardiopsis sp. RSe5-2 isolated from halophytes.</title>
        <authorList>
            <person name="Duangmal K."/>
            <person name="Chantavorakit T."/>
        </authorList>
    </citation>
    <scope>NUCLEOTIDE SEQUENCE [LARGE SCALE GENOMIC DNA]</scope>
    <source>
        <strain evidence="3 4">RSe5-2</strain>
    </source>
</reference>
<dbReference type="InterPro" id="IPR039420">
    <property type="entry name" value="WalR-like"/>
</dbReference>
<dbReference type="Gene3D" id="1.25.40.10">
    <property type="entry name" value="Tetratricopeptide repeat domain"/>
    <property type="match status" value="1"/>
</dbReference>
<accession>A0ABT4U382</accession>
<dbReference type="EMBL" id="JAQFWQ010000029">
    <property type="protein sequence ID" value="MDA2811419.1"/>
    <property type="molecule type" value="Genomic_DNA"/>
</dbReference>
<evidence type="ECO:0000256" key="1">
    <source>
        <dbReference type="ARBA" id="ARBA00023125"/>
    </source>
</evidence>
<name>A0ABT4U382_9ACTN</name>
<dbReference type="Gene3D" id="1.10.10.10">
    <property type="entry name" value="Winged helix-like DNA-binding domain superfamily/Winged helix DNA-binding domain"/>
    <property type="match status" value="1"/>
</dbReference>
<dbReference type="InterPro" id="IPR036388">
    <property type="entry name" value="WH-like_DNA-bd_sf"/>
</dbReference>
<dbReference type="Proteomes" id="UP001527866">
    <property type="component" value="Unassembled WGS sequence"/>
</dbReference>
<proteinExistence type="predicted"/>
<evidence type="ECO:0000313" key="3">
    <source>
        <dbReference type="EMBL" id="MDA2811419.1"/>
    </source>
</evidence>
<gene>
    <name evidence="3" type="ORF">O4J56_12320</name>
</gene>
<keyword evidence="1" id="KW-0238">DNA-binding</keyword>